<evidence type="ECO:0000256" key="2">
    <source>
        <dbReference type="ARBA" id="ARBA00006472"/>
    </source>
</evidence>
<comment type="catalytic activity">
    <reaction evidence="1">
        <text>(4aS,6R)-4a-hydroxy-L-erythro-5,6,7,8-tetrahydrobiopterin = (6R)-L-erythro-6,7-dihydrobiopterin + H2O</text>
        <dbReference type="Rhea" id="RHEA:11920"/>
        <dbReference type="ChEBI" id="CHEBI:15377"/>
        <dbReference type="ChEBI" id="CHEBI:15642"/>
        <dbReference type="ChEBI" id="CHEBI:43120"/>
        <dbReference type="EC" id="4.2.1.96"/>
    </reaction>
</comment>
<protein>
    <recommendedName>
        <fullName evidence="3">4a-hydroxytetrahydrobiopterin dehydratase</fullName>
        <ecNumber evidence="3">4.2.1.96</ecNumber>
    </recommendedName>
    <alternativeName>
        <fullName evidence="5">4-alpha-hydroxy-tetrahydropterin dehydratase</fullName>
    </alternativeName>
</protein>
<evidence type="ECO:0000256" key="4">
    <source>
        <dbReference type="ARBA" id="ARBA00023239"/>
    </source>
</evidence>
<dbReference type="SUPFAM" id="SSF55248">
    <property type="entry name" value="PCD-like"/>
    <property type="match status" value="1"/>
</dbReference>
<dbReference type="PANTHER" id="PTHR12599:SF0">
    <property type="entry name" value="PTERIN-4-ALPHA-CARBINOLAMINE DEHYDRATASE"/>
    <property type="match status" value="1"/>
</dbReference>
<dbReference type="InterPro" id="IPR001533">
    <property type="entry name" value="Pterin_deHydtase"/>
</dbReference>
<dbReference type="RefSeq" id="XP_031558954.1">
    <property type="nucleotide sequence ID" value="XM_031703094.1"/>
</dbReference>
<dbReference type="GO" id="GO:0008124">
    <property type="term" value="F:4-alpha-hydroxytetrahydrobiopterin dehydratase activity"/>
    <property type="evidence" value="ECO:0007669"/>
    <property type="project" value="UniProtKB-EC"/>
</dbReference>
<gene>
    <name evidence="7" type="primary">LOC116295311</name>
</gene>
<evidence type="ECO:0000256" key="3">
    <source>
        <dbReference type="ARBA" id="ARBA00013252"/>
    </source>
</evidence>
<dbReference type="Gene3D" id="3.30.1360.20">
    <property type="entry name" value="Transcriptional coactivator/pterin dehydratase"/>
    <property type="match status" value="1"/>
</dbReference>
<dbReference type="NCBIfam" id="NF002018">
    <property type="entry name" value="PRK00823.1-3"/>
    <property type="match status" value="1"/>
</dbReference>
<name>A0A6P8HRF1_ACTTE</name>
<evidence type="ECO:0000313" key="7">
    <source>
        <dbReference type="RefSeq" id="XP_031558954.1"/>
    </source>
</evidence>
<dbReference type="FunFam" id="3.30.1360.20:FF:000001">
    <property type="entry name" value="Pterin-4-alpha-carbinolamine dehydratase 2"/>
    <property type="match status" value="1"/>
</dbReference>
<dbReference type="GeneID" id="116295311"/>
<dbReference type="HAMAP" id="MF_00434">
    <property type="entry name" value="Pterin_4_alpha"/>
    <property type="match status" value="1"/>
</dbReference>
<keyword evidence="6" id="KW-1185">Reference proteome</keyword>
<dbReference type="InterPro" id="IPR036428">
    <property type="entry name" value="PCD_sf"/>
</dbReference>
<proteinExistence type="inferred from homology"/>
<accession>A0A6P8HRF1</accession>
<keyword evidence="4" id="KW-0456">Lyase</keyword>
<evidence type="ECO:0000256" key="5">
    <source>
        <dbReference type="ARBA" id="ARBA00030497"/>
    </source>
</evidence>
<dbReference type="Pfam" id="PF01329">
    <property type="entry name" value="Pterin_4a"/>
    <property type="match status" value="1"/>
</dbReference>
<evidence type="ECO:0000256" key="1">
    <source>
        <dbReference type="ARBA" id="ARBA00001554"/>
    </source>
</evidence>
<organism evidence="6 7">
    <name type="scientific">Actinia tenebrosa</name>
    <name type="common">Australian red waratah sea anemone</name>
    <dbReference type="NCBI Taxonomy" id="6105"/>
    <lineage>
        <taxon>Eukaryota</taxon>
        <taxon>Metazoa</taxon>
        <taxon>Cnidaria</taxon>
        <taxon>Anthozoa</taxon>
        <taxon>Hexacorallia</taxon>
        <taxon>Actiniaria</taxon>
        <taxon>Actiniidae</taxon>
        <taxon>Actinia</taxon>
    </lineage>
</organism>
<sequence length="132" mass="14771">MANSWRILKICNTHFPCGLLGVRAIHTSSKMSLAKPTKLTPEARQTDLAGLKASGWSEVNSRDAIYKEFQFKNFNIAFGFMSRVALMAEKMDHHPEWFNVYGKVQVTLSTHDCGGLSKNDIKMATFMDKVAG</sequence>
<dbReference type="KEGG" id="aten:116295311"/>
<dbReference type="InParanoid" id="A0A6P8HRF1"/>
<dbReference type="Proteomes" id="UP000515163">
    <property type="component" value="Unplaced"/>
</dbReference>
<dbReference type="FunCoup" id="A0A6P8HRF1">
    <property type="interactions" value="36"/>
</dbReference>
<dbReference type="AlphaFoldDB" id="A0A6P8HRF1"/>
<dbReference type="PANTHER" id="PTHR12599">
    <property type="entry name" value="PTERIN-4-ALPHA-CARBINOLAMINE DEHYDRATASE"/>
    <property type="match status" value="1"/>
</dbReference>
<evidence type="ECO:0000313" key="6">
    <source>
        <dbReference type="Proteomes" id="UP000515163"/>
    </source>
</evidence>
<dbReference type="OrthoDB" id="277398at2759"/>
<dbReference type="GO" id="GO:0006729">
    <property type="term" value="P:tetrahydrobiopterin biosynthetic process"/>
    <property type="evidence" value="ECO:0007669"/>
    <property type="project" value="InterPro"/>
</dbReference>
<comment type="similarity">
    <text evidence="2">Belongs to the pterin-4-alpha-carbinolamine dehydratase family.</text>
</comment>
<dbReference type="CDD" id="cd00914">
    <property type="entry name" value="PCD_DCoH_subfamily_b"/>
    <property type="match status" value="1"/>
</dbReference>
<reference evidence="7" key="1">
    <citation type="submission" date="2025-08" db="UniProtKB">
        <authorList>
            <consortium name="RefSeq"/>
        </authorList>
    </citation>
    <scope>IDENTIFICATION</scope>
    <source>
        <tissue evidence="7">Tentacle</tissue>
    </source>
</reference>
<dbReference type="EC" id="4.2.1.96" evidence="3"/>